<proteinExistence type="predicted"/>
<accession>A0ABR1RBP1</accession>
<dbReference type="Proteomes" id="UP001396898">
    <property type="component" value="Unassembled WGS sequence"/>
</dbReference>
<gene>
    <name evidence="3" type="ORF">PG991_010568</name>
</gene>
<keyword evidence="2" id="KW-1133">Transmembrane helix</keyword>
<organism evidence="3 4">
    <name type="scientific">Apiospora marii</name>
    <dbReference type="NCBI Taxonomy" id="335849"/>
    <lineage>
        <taxon>Eukaryota</taxon>
        <taxon>Fungi</taxon>
        <taxon>Dikarya</taxon>
        <taxon>Ascomycota</taxon>
        <taxon>Pezizomycotina</taxon>
        <taxon>Sordariomycetes</taxon>
        <taxon>Xylariomycetidae</taxon>
        <taxon>Amphisphaeriales</taxon>
        <taxon>Apiosporaceae</taxon>
        <taxon>Apiospora</taxon>
    </lineage>
</organism>
<evidence type="ECO:0000256" key="2">
    <source>
        <dbReference type="SAM" id="Phobius"/>
    </source>
</evidence>
<feature type="transmembrane region" description="Helical" evidence="2">
    <location>
        <begin position="208"/>
        <end position="232"/>
    </location>
</feature>
<feature type="compositionally biased region" description="Polar residues" evidence="1">
    <location>
        <begin position="266"/>
        <end position="275"/>
    </location>
</feature>
<keyword evidence="4" id="KW-1185">Reference proteome</keyword>
<dbReference type="PANTHER" id="PTHR38122">
    <property type="entry name" value="GLYCOPROTEIN X"/>
    <property type="match status" value="1"/>
</dbReference>
<evidence type="ECO:0000256" key="1">
    <source>
        <dbReference type="SAM" id="MobiDB-lite"/>
    </source>
</evidence>
<comment type="caution">
    <text evidence="3">The sequence shown here is derived from an EMBL/GenBank/DDBJ whole genome shotgun (WGS) entry which is preliminary data.</text>
</comment>
<name>A0ABR1RBP1_9PEZI</name>
<protein>
    <submittedName>
        <fullName evidence="3">Uncharacterized protein</fullName>
    </submittedName>
</protein>
<dbReference type="PANTHER" id="PTHR38122:SF1">
    <property type="entry name" value="GLYCOPROTEIN X"/>
    <property type="match status" value="1"/>
</dbReference>
<reference evidence="3 4" key="1">
    <citation type="submission" date="2023-01" db="EMBL/GenBank/DDBJ databases">
        <title>Analysis of 21 Apiospora genomes using comparative genomics revels a genus with tremendous synthesis potential of carbohydrate active enzymes and secondary metabolites.</title>
        <authorList>
            <person name="Sorensen T."/>
        </authorList>
    </citation>
    <scope>NUCLEOTIDE SEQUENCE [LARGE SCALE GENOMIC DNA]</scope>
    <source>
        <strain evidence="3 4">CBS 20057</strain>
    </source>
</reference>
<keyword evidence="2" id="KW-0812">Transmembrane</keyword>
<feature type="compositionally biased region" description="Polar residues" evidence="1">
    <location>
        <begin position="296"/>
        <end position="306"/>
    </location>
</feature>
<dbReference type="EMBL" id="JAQQWI010000016">
    <property type="protein sequence ID" value="KAK8008017.1"/>
    <property type="molecule type" value="Genomic_DNA"/>
</dbReference>
<keyword evidence="2" id="KW-0472">Membrane</keyword>
<sequence length="318" mass="34086">MASNDPTIPSVCYATCTGVALTSFLLDDALLEAQRQGKTPALCRAGSAFREDVQRCNECMQDHNAANVTDSVALQPIGSYLNYCNTNGTVSQAPTDTDTVSVEITTIGTNTARMVTTNVMITTELGGHSTVLTTLATYPSFFLVPVTTLVTTAATLVDGRPIPLLETPRVSEFYHPKWRGPFPVPRLIQPIVNTPAPTPPPPAAAQSMAWVAGPAVGGVAAIVILALLAFWWRRRRHRREHGAADGTTQEIDGKEKPELAGPEPGVNQQGNTARSPQDLEAGGPYRIEDNGIQEIEGTQTFRSGNTEDAARIPRTPNQ</sequence>
<evidence type="ECO:0000313" key="3">
    <source>
        <dbReference type="EMBL" id="KAK8008017.1"/>
    </source>
</evidence>
<feature type="region of interest" description="Disordered" evidence="1">
    <location>
        <begin position="240"/>
        <end position="318"/>
    </location>
</feature>
<evidence type="ECO:0000313" key="4">
    <source>
        <dbReference type="Proteomes" id="UP001396898"/>
    </source>
</evidence>